<evidence type="ECO:0000256" key="2">
    <source>
        <dbReference type="ARBA" id="ARBA00022679"/>
    </source>
</evidence>
<keyword evidence="7" id="KW-1185">Reference proteome</keyword>
<evidence type="ECO:0000313" key="7">
    <source>
        <dbReference type="Proteomes" id="UP001165270"/>
    </source>
</evidence>
<evidence type="ECO:0000259" key="5">
    <source>
        <dbReference type="Pfam" id="PF08545"/>
    </source>
</evidence>
<dbReference type="EMBL" id="JALDAX010000003">
    <property type="protein sequence ID" value="MCI3240112.1"/>
    <property type="molecule type" value="Genomic_DNA"/>
</dbReference>
<evidence type="ECO:0000313" key="6">
    <source>
        <dbReference type="EMBL" id="MCI3240112.1"/>
    </source>
</evidence>
<keyword evidence="2" id="KW-0808">Transferase</keyword>
<dbReference type="RefSeq" id="WP_242709221.1">
    <property type="nucleotide sequence ID" value="NZ_JALDAX010000003.1"/>
</dbReference>
<feature type="domain" description="Beta-ketoacyl-[acyl-carrier-protein] synthase III C-terminal" evidence="4">
    <location>
        <begin position="293"/>
        <end position="346"/>
    </location>
</feature>
<dbReference type="Pfam" id="PF08541">
    <property type="entry name" value="ACP_syn_III_C"/>
    <property type="match status" value="1"/>
</dbReference>
<dbReference type="InterPro" id="IPR013751">
    <property type="entry name" value="ACP_syn_III_N"/>
</dbReference>
<protein>
    <submittedName>
        <fullName evidence="6">Ketoacyl-ACP synthase III family protein</fullName>
    </submittedName>
</protein>
<comment type="caution">
    <text evidence="6">The sequence shown here is derived from an EMBL/GenBank/DDBJ whole genome shotgun (WGS) entry which is preliminary data.</text>
</comment>
<dbReference type="Proteomes" id="UP001165270">
    <property type="component" value="Unassembled WGS sequence"/>
</dbReference>
<evidence type="ECO:0000256" key="1">
    <source>
        <dbReference type="ARBA" id="ARBA00022490"/>
    </source>
</evidence>
<organism evidence="6 7">
    <name type="scientific">Streptomyces spinosisporus</name>
    <dbReference type="NCBI Taxonomy" id="2927582"/>
    <lineage>
        <taxon>Bacteria</taxon>
        <taxon>Bacillati</taxon>
        <taxon>Actinomycetota</taxon>
        <taxon>Actinomycetes</taxon>
        <taxon>Kitasatosporales</taxon>
        <taxon>Streptomycetaceae</taxon>
        <taxon>Streptomyces</taxon>
    </lineage>
</organism>
<proteinExistence type="predicted"/>
<keyword evidence="1" id="KW-0963">Cytoplasm</keyword>
<dbReference type="Gene3D" id="3.40.47.10">
    <property type="match status" value="2"/>
</dbReference>
<keyword evidence="3" id="KW-0012">Acyltransferase</keyword>
<evidence type="ECO:0000259" key="4">
    <source>
        <dbReference type="Pfam" id="PF08541"/>
    </source>
</evidence>
<accession>A0ABS9XER0</accession>
<dbReference type="SUPFAM" id="SSF53901">
    <property type="entry name" value="Thiolase-like"/>
    <property type="match status" value="1"/>
</dbReference>
<dbReference type="CDD" id="cd00827">
    <property type="entry name" value="init_cond_enzymes"/>
    <property type="match status" value="1"/>
</dbReference>
<dbReference type="Pfam" id="PF08545">
    <property type="entry name" value="ACP_syn_III"/>
    <property type="match status" value="1"/>
</dbReference>
<name>A0ABS9XER0_9ACTN</name>
<dbReference type="InterPro" id="IPR013747">
    <property type="entry name" value="ACP_syn_III_C"/>
</dbReference>
<dbReference type="InterPro" id="IPR016039">
    <property type="entry name" value="Thiolase-like"/>
</dbReference>
<gene>
    <name evidence="6" type="ORF">MQN93_10310</name>
</gene>
<feature type="domain" description="Beta-ketoacyl-[acyl-carrier-protein] synthase III N-terminal" evidence="5">
    <location>
        <begin position="120"/>
        <end position="182"/>
    </location>
</feature>
<dbReference type="PANTHER" id="PTHR34069:SF2">
    <property type="entry name" value="BETA-KETOACYL-[ACYL-CARRIER-PROTEIN] SYNTHASE III"/>
    <property type="match status" value="1"/>
</dbReference>
<sequence>MALQTGTVEPLLGIRAARCWFPEKTRRPQDEVRTGNLTAEQAARHGEVTLHIARGWATESAPAMAVSAGRAALSASGVPTADVGLLAYAWTNYQGNPFFTAGHCVADGLGLPRSAAPVGVQQACNGAAMAFTLAAGQLRLDEHAHALIVAADRFGAPAVDHWRSHVMLAYGDGASAAVVGRPAPGDAFHVLAVEHVAAPELWRTRDDYDGFGPQPLATPPYINAMPTEKFSDEGGRPRLRAISHECITEAVDRALDRAGLAPGDPRITQVLAPRLSDKVRELMIGPVEEKYSDRIVCHYGETGHLGAGDFLANIADAETAGDLAPGDIVLVLGAGGGYSYTCAVLQVPEERAA</sequence>
<dbReference type="PANTHER" id="PTHR34069">
    <property type="entry name" value="3-OXOACYL-[ACYL-CARRIER-PROTEIN] SYNTHASE 3"/>
    <property type="match status" value="1"/>
</dbReference>
<evidence type="ECO:0000256" key="3">
    <source>
        <dbReference type="ARBA" id="ARBA00023315"/>
    </source>
</evidence>
<reference evidence="6" key="1">
    <citation type="submission" date="2022-03" db="EMBL/GenBank/DDBJ databases">
        <title>Streptomyces 7R015 and 7R016 isolated from Barleria lupulina in Thailand.</title>
        <authorList>
            <person name="Kanchanasin P."/>
            <person name="Phongsopitanun W."/>
            <person name="Tanasupawat S."/>
        </authorList>
    </citation>
    <scope>NUCLEOTIDE SEQUENCE</scope>
    <source>
        <strain evidence="6">7R016</strain>
    </source>
</reference>